<dbReference type="Pfam" id="PF03235">
    <property type="entry name" value="GmrSD_N"/>
    <property type="match status" value="1"/>
</dbReference>
<accession>A0A8J3RD25</accession>
<dbReference type="AlphaFoldDB" id="A0A8J3RD25"/>
<name>A0A8J3RD25_9ACTN</name>
<proteinExistence type="predicted"/>
<evidence type="ECO:0000313" key="2">
    <source>
        <dbReference type="EMBL" id="GIH72788.1"/>
    </source>
</evidence>
<dbReference type="PANTHER" id="PTHR37292">
    <property type="entry name" value="VNG6097C"/>
    <property type="match status" value="1"/>
</dbReference>
<reference evidence="2" key="1">
    <citation type="submission" date="2021-01" db="EMBL/GenBank/DDBJ databases">
        <title>Whole genome shotgun sequence of Sphaerimonospora thailandensis NBRC 107569.</title>
        <authorList>
            <person name="Komaki H."/>
            <person name="Tamura T."/>
        </authorList>
    </citation>
    <scope>NUCLEOTIDE SEQUENCE</scope>
    <source>
        <strain evidence="2">NBRC 107569</strain>
    </source>
</reference>
<evidence type="ECO:0000259" key="1">
    <source>
        <dbReference type="Pfam" id="PF03235"/>
    </source>
</evidence>
<feature type="domain" description="GmrSD restriction endonucleases N-terminal" evidence="1">
    <location>
        <begin position="15"/>
        <end position="216"/>
    </location>
</feature>
<organism evidence="2 3">
    <name type="scientific">Sphaerimonospora thailandensis</name>
    <dbReference type="NCBI Taxonomy" id="795644"/>
    <lineage>
        <taxon>Bacteria</taxon>
        <taxon>Bacillati</taxon>
        <taxon>Actinomycetota</taxon>
        <taxon>Actinomycetes</taxon>
        <taxon>Streptosporangiales</taxon>
        <taxon>Streptosporangiaceae</taxon>
        <taxon>Sphaerimonospora</taxon>
    </lineage>
</organism>
<dbReference type="Proteomes" id="UP000610966">
    <property type="component" value="Unassembled WGS sequence"/>
</dbReference>
<dbReference type="InterPro" id="IPR004919">
    <property type="entry name" value="GmrSD_N"/>
</dbReference>
<dbReference type="EMBL" id="BOOG01000062">
    <property type="protein sequence ID" value="GIH72788.1"/>
    <property type="molecule type" value="Genomic_DNA"/>
</dbReference>
<protein>
    <recommendedName>
        <fullName evidence="1">GmrSD restriction endonucleases N-terminal domain-containing protein</fullName>
    </recommendedName>
</protein>
<evidence type="ECO:0000313" key="3">
    <source>
        <dbReference type="Proteomes" id="UP000610966"/>
    </source>
</evidence>
<sequence length="535" mass="59044">MAAMNRPKVDSISLSDLVELALSGRMRVPSFQRSYRWERNDVTQLFDSILRGYPIGNVLVWQRPAAAGTVLIGHLQIQSEAVGDACWVVDGQQRITSLVGALTATSDTVDPRFRIYFDLAHDKFISLPRTREPGRDQLPMSLVLDTARTNAWIRARTHLSDEQIALADQVVAAVRDYKIPMYTVTGENDHALRDIFDRMNTFGKPLKSAEVFNALHSISGEQKPGDLRMLGTSVRTFGFGELPEQTLMQSLLAIRGAKVDRDFRNEFVDDGDRHAAFIRTEMALGHVIDYLRDDAGIPHVKLVPYALFIPILARFMATFGPPRGRAAELLRRWIWRGAVLGVAPQGNTVGLRQGAAAVHTDALASAQRLIKLLPVAAPWRPDVSQTRLNRAQAKVNILGLLSRIPRHLSADPDSSGEPIDAAQLLEAGGPLTTIVDDRSALGGGMANRLILPPGEVDDPATLFLSQDFDERVLASHCLDAESIALLRNGRKASFLERRAKEVEAVIYDHVQSRALFGFPDGLDVTTLFDEGEELD</sequence>
<keyword evidence="3" id="KW-1185">Reference proteome</keyword>
<dbReference type="PANTHER" id="PTHR37292:SF2">
    <property type="entry name" value="DUF262 DOMAIN-CONTAINING PROTEIN"/>
    <property type="match status" value="1"/>
</dbReference>
<gene>
    <name evidence="2" type="ORF">Mth01_50410</name>
</gene>
<comment type="caution">
    <text evidence="2">The sequence shown here is derived from an EMBL/GenBank/DDBJ whole genome shotgun (WGS) entry which is preliminary data.</text>
</comment>